<dbReference type="EMBL" id="UINC01184042">
    <property type="protein sequence ID" value="SVD95073.1"/>
    <property type="molecule type" value="Genomic_DNA"/>
</dbReference>
<gene>
    <name evidence="3" type="ORF">METZ01_LOCUS447927</name>
</gene>
<name>A0A382ZI20_9ZZZZ</name>
<keyword evidence="1" id="KW-1133">Transmembrane helix</keyword>
<keyword evidence="1" id="KW-0472">Membrane</keyword>
<sequence>EKVGLYHWFAVLIGMIGVMIMIRPKGDVFNAAALLPLIAALAYALVHMMTRKMGKTKKASAMAFYIQMNFIVVSSVIGLVCGDGKWADPFSPTLDFLFRAWVIPSWQHLLIMFGIGLLTGLGAYFISQGYRICEAGAAAPFEYVALPMAIFWSISFFGEWPDPISWLGILFIAGAGLFIFYQESKRGSEIASDRPMPRNR</sequence>
<feature type="transmembrane region" description="Helical" evidence="1">
    <location>
        <begin position="106"/>
        <end position="126"/>
    </location>
</feature>
<dbReference type="Pfam" id="PF00892">
    <property type="entry name" value="EamA"/>
    <property type="match status" value="1"/>
</dbReference>
<feature type="domain" description="EamA" evidence="2">
    <location>
        <begin position="32"/>
        <end position="180"/>
    </location>
</feature>
<evidence type="ECO:0000313" key="3">
    <source>
        <dbReference type="EMBL" id="SVD95073.1"/>
    </source>
</evidence>
<dbReference type="GO" id="GO:0016020">
    <property type="term" value="C:membrane"/>
    <property type="evidence" value="ECO:0007669"/>
    <property type="project" value="InterPro"/>
</dbReference>
<dbReference type="InterPro" id="IPR000620">
    <property type="entry name" value="EamA_dom"/>
</dbReference>
<keyword evidence="1" id="KW-0812">Transmembrane</keyword>
<feature type="transmembrane region" description="Helical" evidence="1">
    <location>
        <begin position="5"/>
        <end position="22"/>
    </location>
</feature>
<feature type="transmembrane region" description="Helical" evidence="1">
    <location>
        <begin position="138"/>
        <end position="158"/>
    </location>
</feature>
<feature type="transmembrane region" description="Helical" evidence="1">
    <location>
        <begin position="28"/>
        <end position="50"/>
    </location>
</feature>
<evidence type="ECO:0000259" key="2">
    <source>
        <dbReference type="Pfam" id="PF00892"/>
    </source>
</evidence>
<reference evidence="3" key="1">
    <citation type="submission" date="2018-05" db="EMBL/GenBank/DDBJ databases">
        <authorList>
            <person name="Lanie J.A."/>
            <person name="Ng W.-L."/>
            <person name="Kazmierczak K.M."/>
            <person name="Andrzejewski T.M."/>
            <person name="Davidsen T.M."/>
            <person name="Wayne K.J."/>
            <person name="Tettelin H."/>
            <person name="Glass J.I."/>
            <person name="Rusch D."/>
            <person name="Podicherti R."/>
            <person name="Tsui H.-C.T."/>
            <person name="Winkler M.E."/>
        </authorList>
    </citation>
    <scope>NUCLEOTIDE SEQUENCE</scope>
</reference>
<dbReference type="AlphaFoldDB" id="A0A382ZI20"/>
<accession>A0A382ZI20</accession>
<organism evidence="3">
    <name type="scientific">marine metagenome</name>
    <dbReference type="NCBI Taxonomy" id="408172"/>
    <lineage>
        <taxon>unclassified sequences</taxon>
        <taxon>metagenomes</taxon>
        <taxon>ecological metagenomes</taxon>
    </lineage>
</organism>
<evidence type="ECO:0000256" key="1">
    <source>
        <dbReference type="SAM" id="Phobius"/>
    </source>
</evidence>
<feature type="transmembrane region" description="Helical" evidence="1">
    <location>
        <begin position="164"/>
        <end position="181"/>
    </location>
</feature>
<feature type="transmembrane region" description="Helical" evidence="1">
    <location>
        <begin position="62"/>
        <end position="86"/>
    </location>
</feature>
<dbReference type="SUPFAM" id="SSF103481">
    <property type="entry name" value="Multidrug resistance efflux transporter EmrE"/>
    <property type="match status" value="1"/>
</dbReference>
<feature type="non-terminal residue" evidence="3">
    <location>
        <position position="1"/>
    </location>
</feature>
<protein>
    <recommendedName>
        <fullName evidence="2">EamA domain-containing protein</fullName>
    </recommendedName>
</protein>
<dbReference type="InterPro" id="IPR037185">
    <property type="entry name" value="EmrE-like"/>
</dbReference>
<proteinExistence type="predicted"/>